<feature type="domain" description="2-oxoacid dehydrogenase acyltransferase catalytic" evidence="1">
    <location>
        <begin position="443"/>
        <end position="508"/>
    </location>
</feature>
<evidence type="ECO:0000313" key="2">
    <source>
        <dbReference type="EMBL" id="EHL29130.1"/>
    </source>
</evidence>
<dbReference type="AlphaFoldDB" id="G9EU56"/>
<dbReference type="GO" id="GO:0016746">
    <property type="term" value="F:acyltransferase activity"/>
    <property type="evidence" value="ECO:0007669"/>
    <property type="project" value="InterPro"/>
</dbReference>
<dbReference type="SUPFAM" id="SSF47240">
    <property type="entry name" value="Ferritin-like"/>
    <property type="match status" value="1"/>
</dbReference>
<organism evidence="2 3">
    <name type="scientific">Legionella drancourtii LLAP12</name>
    <dbReference type="NCBI Taxonomy" id="658187"/>
    <lineage>
        <taxon>Bacteria</taxon>
        <taxon>Pseudomonadati</taxon>
        <taxon>Pseudomonadota</taxon>
        <taxon>Gammaproteobacteria</taxon>
        <taxon>Legionellales</taxon>
        <taxon>Legionellaceae</taxon>
        <taxon>Legionella</taxon>
    </lineage>
</organism>
<dbReference type="OrthoDB" id="5642472at2"/>
<name>G9EU56_9GAMM</name>
<dbReference type="InterPro" id="IPR023213">
    <property type="entry name" value="CAT-like_dom_sf"/>
</dbReference>
<protein>
    <recommendedName>
        <fullName evidence="1">2-oxoacid dehydrogenase acyltransferase catalytic domain-containing protein</fullName>
    </recommendedName>
</protein>
<reference evidence="2 3" key="1">
    <citation type="journal article" date="2011" name="BMC Genomics">
        <title>Insight into cross-talk between intra-amoebal pathogens.</title>
        <authorList>
            <person name="Gimenez G."/>
            <person name="Bertelli C."/>
            <person name="Moliner C."/>
            <person name="Robert C."/>
            <person name="Raoult D."/>
            <person name="Fournier P.E."/>
            <person name="Greub G."/>
        </authorList>
    </citation>
    <scope>NUCLEOTIDE SEQUENCE [LARGE SCALE GENOMIC DNA]</scope>
    <source>
        <strain evidence="2 3">LLAP12</strain>
    </source>
</reference>
<dbReference type="EMBL" id="JH413849">
    <property type="protein sequence ID" value="EHL29130.1"/>
    <property type="molecule type" value="Genomic_DNA"/>
</dbReference>
<dbReference type="eggNOG" id="COG0508">
    <property type="taxonomic scope" value="Bacteria"/>
</dbReference>
<evidence type="ECO:0000313" key="3">
    <source>
        <dbReference type="Proteomes" id="UP000002770"/>
    </source>
</evidence>
<dbReference type="InterPro" id="IPR009078">
    <property type="entry name" value="Ferritin-like_SF"/>
</dbReference>
<accession>G9EU56</accession>
<dbReference type="Gene3D" id="3.30.559.10">
    <property type="entry name" value="Chloramphenicol acetyltransferase-like domain"/>
    <property type="match status" value="1"/>
</dbReference>
<keyword evidence="3" id="KW-1185">Reference proteome</keyword>
<evidence type="ECO:0000259" key="1">
    <source>
        <dbReference type="Pfam" id="PF00198"/>
    </source>
</evidence>
<dbReference type="InParanoid" id="G9EU56"/>
<dbReference type="Pfam" id="PF00198">
    <property type="entry name" value="2-oxoacid_dh"/>
    <property type="match status" value="1"/>
</dbReference>
<dbReference type="SUPFAM" id="SSF52777">
    <property type="entry name" value="CoA-dependent acyltransferases"/>
    <property type="match status" value="1"/>
</dbReference>
<proteinExistence type="predicted"/>
<dbReference type="Proteomes" id="UP000002770">
    <property type="component" value="Unassembled WGS sequence"/>
</dbReference>
<dbReference type="RefSeq" id="WP_006872710.1">
    <property type="nucleotide sequence ID" value="NZ_JH413849.1"/>
</dbReference>
<sequence>MDDFIELLRPRWGSEKWILEGWEKINSDEKQLIKTRMDELFQDGLPFEIQHDKLLYVYVFSLLAQLEVLAIQVPLKFQDKMVSLENKQRMHIQLLDEIFHGLVFTKILYMLCEPYAYPPEYNENVEILCNFIRDEECPKVAIMLLNLVAEGWIEESFKCYAQQNIAPKVFNIILTDEHRHVCEADLYHDVGLPDPALMKEKLEFLEEQLLVNFFLQHRYITASAALLGLEGVTNFMQSLNAKHHQQLKKINLEPSKKWLAFMQVAQNALPIVHEYAQKHHEVEMTPTRKVFMTQWDNSSEATMVSQSNINVSCVDFFSKKFPSETLTTLMMQSVSLWRKENELYRNYLHYKKLYRSTEAYVGVIVLLPGCGDHIGTIAFENCHEMSVNELSKRIRDIVSMMVYCYKRREELEKAHPHLKPYDDNKLHDFAYNVYGYPLPGSAIITISNVGPWGYTDAKTPLFKNEAVKFVMMQVERKQVWNKESQSFEIQDHLPISISADHRLFDGNTPVPRMINDTFQRMFQKMHADMAKPRSLKNPINSAHFVKSVETVLNLNVDFGYQFLNALQTVWADFLTPENLLIPMEAVKAMKDLN</sequence>
<gene>
    <name evidence="2" type="ORF">LDG_8847</name>
</gene>
<dbReference type="STRING" id="658187.LDG_8847"/>
<dbReference type="InterPro" id="IPR001078">
    <property type="entry name" value="2-oxoacid_DH_actylTfrase"/>
</dbReference>
<dbReference type="HOGENOM" id="CLU_442061_0_0_6"/>